<proteinExistence type="predicted"/>
<dbReference type="SUPFAM" id="SSF81606">
    <property type="entry name" value="PP2C-like"/>
    <property type="match status" value="1"/>
</dbReference>
<keyword evidence="3" id="KW-1185">Reference proteome</keyword>
<dbReference type="AlphaFoldDB" id="A0A103Y2B9"/>
<comment type="caution">
    <text evidence="2">The sequence shown here is derived from an EMBL/GenBank/DDBJ whole genome shotgun (WGS) entry which is preliminary data.</text>
</comment>
<dbReference type="Gramene" id="KVI01210">
    <property type="protein sequence ID" value="KVI01210"/>
    <property type="gene ID" value="Ccrd_020503"/>
</dbReference>
<reference evidence="2 3" key="1">
    <citation type="journal article" date="2016" name="Sci. Rep.">
        <title>The genome sequence of the outbreeding globe artichoke constructed de novo incorporating a phase-aware low-pass sequencing strategy of F1 progeny.</title>
        <authorList>
            <person name="Scaglione D."/>
            <person name="Reyes-Chin-Wo S."/>
            <person name="Acquadro A."/>
            <person name="Froenicke L."/>
            <person name="Portis E."/>
            <person name="Beitel C."/>
            <person name="Tirone M."/>
            <person name="Mauro R."/>
            <person name="Lo Monaco A."/>
            <person name="Mauromicale G."/>
            <person name="Faccioli P."/>
            <person name="Cattivelli L."/>
            <person name="Rieseberg L."/>
            <person name="Michelmore R."/>
            <person name="Lanteri S."/>
        </authorList>
    </citation>
    <scope>NUCLEOTIDE SEQUENCE [LARGE SCALE GENOMIC DNA]</scope>
    <source>
        <strain evidence="2">2C</strain>
    </source>
</reference>
<dbReference type="OMA" id="WIIHIPE"/>
<feature type="domain" description="PPM-type phosphatase" evidence="1">
    <location>
        <begin position="1"/>
        <end position="111"/>
    </location>
</feature>
<dbReference type="PROSITE" id="PS51746">
    <property type="entry name" value="PPM_2"/>
    <property type="match status" value="1"/>
</dbReference>
<evidence type="ECO:0000259" key="1">
    <source>
        <dbReference type="PROSITE" id="PS51746"/>
    </source>
</evidence>
<dbReference type="Proteomes" id="UP000243975">
    <property type="component" value="Unassembled WGS sequence"/>
</dbReference>
<gene>
    <name evidence="2" type="ORF">Ccrd_020503</name>
</gene>
<organism evidence="2 3">
    <name type="scientific">Cynara cardunculus var. scolymus</name>
    <name type="common">Globe artichoke</name>
    <name type="synonym">Cynara scolymus</name>
    <dbReference type="NCBI Taxonomy" id="59895"/>
    <lineage>
        <taxon>Eukaryota</taxon>
        <taxon>Viridiplantae</taxon>
        <taxon>Streptophyta</taxon>
        <taxon>Embryophyta</taxon>
        <taxon>Tracheophyta</taxon>
        <taxon>Spermatophyta</taxon>
        <taxon>Magnoliopsida</taxon>
        <taxon>eudicotyledons</taxon>
        <taxon>Gunneridae</taxon>
        <taxon>Pentapetalae</taxon>
        <taxon>asterids</taxon>
        <taxon>campanulids</taxon>
        <taxon>Asterales</taxon>
        <taxon>Asteraceae</taxon>
        <taxon>Carduoideae</taxon>
        <taxon>Cardueae</taxon>
        <taxon>Carduinae</taxon>
        <taxon>Cynara</taxon>
    </lineage>
</organism>
<accession>A0A103Y2B9</accession>
<evidence type="ECO:0000313" key="2">
    <source>
        <dbReference type="EMBL" id="KVI01210.1"/>
    </source>
</evidence>
<dbReference type="EMBL" id="LEKV01003124">
    <property type="protein sequence ID" value="KVI01210.1"/>
    <property type="molecule type" value="Genomic_DNA"/>
</dbReference>
<dbReference type="STRING" id="59895.A0A103Y2B9"/>
<dbReference type="InterPro" id="IPR036457">
    <property type="entry name" value="PPM-type-like_dom_sf"/>
</dbReference>
<protein>
    <submittedName>
        <fullName evidence="2">Protein phosphatase 2C</fullName>
    </submittedName>
</protein>
<dbReference type="Gene3D" id="3.60.40.10">
    <property type="entry name" value="PPM-type phosphatase domain"/>
    <property type="match status" value="1"/>
</dbReference>
<name>A0A103Y2B9_CYNCS</name>
<dbReference type="InterPro" id="IPR001932">
    <property type="entry name" value="PPM-type_phosphatase-like_dom"/>
</dbReference>
<evidence type="ECO:0000313" key="3">
    <source>
        <dbReference type="Proteomes" id="UP000243975"/>
    </source>
</evidence>
<sequence>MLFYSSFEYFPDRIATIIVARVMNWIIHIPEIIFTTRTDEDECLKPASDGSWDVMSNGEVGEVACRVLRQRRRQSAVGNELPAPQTLADNLIEIAVRRNGSDNMSVFIVNLKSKKKKQHARSRRTSRYLDEESE</sequence>
<dbReference type="Pfam" id="PF00481">
    <property type="entry name" value="PP2C"/>
    <property type="match status" value="1"/>
</dbReference>